<dbReference type="PANTHER" id="PTHR35770">
    <property type="entry name" value="U2 SMALL NUCLEAR RIBONUCLEOPROTEIN AUXILIARY FACTOR-LIKE PROTEIN"/>
    <property type="match status" value="1"/>
</dbReference>
<dbReference type="GeneID" id="112285432"/>
<dbReference type="KEGG" id="ppp:112285432"/>
<dbReference type="FunCoup" id="A0A7I4EPE9">
    <property type="interactions" value="1331"/>
</dbReference>
<dbReference type="OrthoDB" id="775087at2759"/>
<gene>
    <name evidence="2" type="primary">LOC112285432</name>
</gene>
<feature type="region of interest" description="Disordered" evidence="1">
    <location>
        <begin position="264"/>
        <end position="286"/>
    </location>
</feature>
<evidence type="ECO:0000313" key="2">
    <source>
        <dbReference type="EnsemblPlants" id="Pp3c8_18500V3.3"/>
    </source>
</evidence>
<reference evidence="2 3" key="2">
    <citation type="journal article" date="2018" name="Plant J.">
        <title>The Physcomitrella patens chromosome-scale assembly reveals moss genome structure and evolution.</title>
        <authorList>
            <person name="Lang D."/>
            <person name="Ullrich K.K."/>
            <person name="Murat F."/>
            <person name="Fuchs J."/>
            <person name="Jenkins J."/>
            <person name="Haas F.B."/>
            <person name="Piednoel M."/>
            <person name="Gundlach H."/>
            <person name="Van Bel M."/>
            <person name="Meyberg R."/>
            <person name="Vives C."/>
            <person name="Morata J."/>
            <person name="Symeonidi A."/>
            <person name="Hiss M."/>
            <person name="Muchero W."/>
            <person name="Kamisugi Y."/>
            <person name="Saleh O."/>
            <person name="Blanc G."/>
            <person name="Decker E.L."/>
            <person name="van Gessel N."/>
            <person name="Grimwood J."/>
            <person name="Hayes R.D."/>
            <person name="Graham S.W."/>
            <person name="Gunter L.E."/>
            <person name="McDaniel S.F."/>
            <person name="Hoernstein S.N.W."/>
            <person name="Larsson A."/>
            <person name="Li F.W."/>
            <person name="Perroud P.F."/>
            <person name="Phillips J."/>
            <person name="Ranjan P."/>
            <person name="Rokshar D.S."/>
            <person name="Rothfels C.J."/>
            <person name="Schneider L."/>
            <person name="Shu S."/>
            <person name="Stevenson D.W."/>
            <person name="Thummler F."/>
            <person name="Tillich M."/>
            <person name="Villarreal Aguilar J.C."/>
            <person name="Widiez T."/>
            <person name="Wong G.K."/>
            <person name="Wymore A."/>
            <person name="Zhang Y."/>
            <person name="Zimmer A.D."/>
            <person name="Quatrano R.S."/>
            <person name="Mayer K.F.X."/>
            <person name="Goodstein D."/>
            <person name="Casacuberta J.M."/>
            <person name="Vandepoele K."/>
            <person name="Reski R."/>
            <person name="Cuming A.C."/>
            <person name="Tuskan G.A."/>
            <person name="Maumus F."/>
            <person name="Salse J."/>
            <person name="Schmutz J."/>
            <person name="Rensing S.A."/>
        </authorList>
    </citation>
    <scope>NUCLEOTIDE SEQUENCE [LARGE SCALE GENOMIC DNA]</scope>
    <source>
        <strain evidence="2 3">cv. Gransden 2004</strain>
    </source>
</reference>
<dbReference type="AlphaFoldDB" id="A0A7I4EPE9"/>
<reference evidence="2" key="3">
    <citation type="submission" date="2020-12" db="UniProtKB">
        <authorList>
            <consortium name="EnsemblPlants"/>
        </authorList>
    </citation>
    <scope>IDENTIFICATION</scope>
</reference>
<dbReference type="Gramene" id="Pp3c8_18500V3.3">
    <property type="protein sequence ID" value="Pp3c8_18500V3.3"/>
    <property type="gene ID" value="Pp3c8_18500"/>
</dbReference>
<sequence length="286" mass="31349">MTAFGGFEPVFGKAQGRLESSPSHDLLPFLFYLRAKNSDHLLIHLTDFHANTWYSDMSTEYLEDMKDDIGIGGSWEDFITYVRAVFLSNNVTILLKGSLSAIASEGATSAKLVGQKAKGTPKFRVKLTKLQGIAATDAMGTISVEMFNVFRSQAASLSSETARTLQLSTAFLHEKARADVLQERLDALSFNKKKSRFRPMLAFDDPTMTQPLATQNTMIASVLEDFSTPGIQPTGTAFEALSTKCANSSFCSLSLTSVVPARKQSLRSNQQPRLSTPLLDYVPPQS</sequence>
<proteinExistence type="predicted"/>
<evidence type="ECO:0000313" key="3">
    <source>
        <dbReference type="Proteomes" id="UP000006727"/>
    </source>
</evidence>
<dbReference type="Proteomes" id="UP000006727">
    <property type="component" value="Chromosome 8"/>
</dbReference>
<evidence type="ECO:0000256" key="1">
    <source>
        <dbReference type="SAM" id="MobiDB-lite"/>
    </source>
</evidence>
<organism evidence="2 3">
    <name type="scientific">Physcomitrium patens</name>
    <name type="common">Spreading-leaved earth moss</name>
    <name type="synonym">Physcomitrella patens</name>
    <dbReference type="NCBI Taxonomy" id="3218"/>
    <lineage>
        <taxon>Eukaryota</taxon>
        <taxon>Viridiplantae</taxon>
        <taxon>Streptophyta</taxon>
        <taxon>Embryophyta</taxon>
        <taxon>Bryophyta</taxon>
        <taxon>Bryophytina</taxon>
        <taxon>Bryopsida</taxon>
        <taxon>Funariidae</taxon>
        <taxon>Funariales</taxon>
        <taxon>Funariaceae</taxon>
        <taxon>Physcomitrium</taxon>
    </lineage>
</organism>
<protein>
    <submittedName>
        <fullName evidence="2">Uncharacterized protein</fullName>
    </submittedName>
</protein>
<reference evidence="2 3" key="1">
    <citation type="journal article" date="2008" name="Science">
        <title>The Physcomitrella genome reveals evolutionary insights into the conquest of land by plants.</title>
        <authorList>
            <person name="Rensing S."/>
            <person name="Lang D."/>
            <person name="Zimmer A."/>
            <person name="Terry A."/>
            <person name="Salamov A."/>
            <person name="Shapiro H."/>
            <person name="Nishiyama T."/>
            <person name="Perroud P.-F."/>
            <person name="Lindquist E."/>
            <person name="Kamisugi Y."/>
            <person name="Tanahashi T."/>
            <person name="Sakakibara K."/>
            <person name="Fujita T."/>
            <person name="Oishi K."/>
            <person name="Shin-I T."/>
            <person name="Kuroki Y."/>
            <person name="Toyoda A."/>
            <person name="Suzuki Y."/>
            <person name="Hashimoto A."/>
            <person name="Yamaguchi K."/>
            <person name="Sugano A."/>
            <person name="Kohara Y."/>
            <person name="Fujiyama A."/>
            <person name="Anterola A."/>
            <person name="Aoki S."/>
            <person name="Ashton N."/>
            <person name="Barbazuk W.B."/>
            <person name="Barker E."/>
            <person name="Bennetzen J."/>
            <person name="Bezanilla M."/>
            <person name="Blankenship R."/>
            <person name="Cho S.H."/>
            <person name="Dutcher S."/>
            <person name="Estelle M."/>
            <person name="Fawcett J.A."/>
            <person name="Gundlach H."/>
            <person name="Hanada K."/>
            <person name="Heyl A."/>
            <person name="Hicks K.A."/>
            <person name="Hugh J."/>
            <person name="Lohr M."/>
            <person name="Mayer K."/>
            <person name="Melkozernov A."/>
            <person name="Murata T."/>
            <person name="Nelson D."/>
            <person name="Pils B."/>
            <person name="Prigge M."/>
            <person name="Reiss B."/>
            <person name="Renner T."/>
            <person name="Rombauts S."/>
            <person name="Rushton P."/>
            <person name="Sanderfoot A."/>
            <person name="Schween G."/>
            <person name="Shiu S.-H."/>
            <person name="Stueber K."/>
            <person name="Theodoulou F.L."/>
            <person name="Tu H."/>
            <person name="Van de Peer Y."/>
            <person name="Verrier P.J."/>
            <person name="Waters E."/>
            <person name="Wood A."/>
            <person name="Yang L."/>
            <person name="Cove D."/>
            <person name="Cuming A."/>
            <person name="Hasebe M."/>
            <person name="Lucas S."/>
            <person name="Mishler D.B."/>
            <person name="Reski R."/>
            <person name="Grigoriev I."/>
            <person name="Quatrano R.S."/>
            <person name="Boore J.L."/>
        </authorList>
    </citation>
    <scope>NUCLEOTIDE SEQUENCE [LARGE SCALE GENOMIC DNA]</scope>
    <source>
        <strain evidence="2 3">cv. Gransden 2004</strain>
    </source>
</reference>
<dbReference type="EMBL" id="ABEU02000008">
    <property type="status" value="NOT_ANNOTATED_CDS"/>
    <property type="molecule type" value="Genomic_DNA"/>
</dbReference>
<dbReference type="EnsemblPlants" id="Pp3c8_18500V3.3">
    <property type="protein sequence ID" value="Pp3c8_18500V3.3"/>
    <property type="gene ID" value="Pp3c8_18500"/>
</dbReference>
<accession>A0A7I4EPE9</accession>
<keyword evidence="3" id="KW-1185">Reference proteome</keyword>
<dbReference type="PANTHER" id="PTHR35770:SF1">
    <property type="entry name" value="U2 SMALL NUCLEAR RIBONUCLEOPROTEIN AUXILIARY FACTOR-LIKE PROTEIN"/>
    <property type="match status" value="1"/>
</dbReference>
<name>A0A7I4EPE9_PHYPA</name>
<dbReference type="RefSeq" id="XP_024382030.1">
    <property type="nucleotide sequence ID" value="XM_024526262.2"/>
</dbReference>
<dbReference type="InParanoid" id="A0A7I4EPE9"/>